<keyword evidence="1" id="KW-0732">Signal</keyword>
<evidence type="ECO:0000313" key="3">
    <source>
        <dbReference type="EMBL" id="CUH92994.1"/>
    </source>
</evidence>
<feature type="chain" id="PRO_5005509268" evidence="1">
    <location>
        <begin position="28"/>
        <end position="242"/>
    </location>
</feature>
<protein>
    <submittedName>
        <fullName evidence="3">Putative secreted protein</fullName>
    </submittedName>
</protein>
<dbReference type="InterPro" id="IPR029109">
    <property type="entry name" value="Ntox35"/>
</dbReference>
<dbReference type="RefSeq" id="WP_058258297.1">
    <property type="nucleotide sequence ID" value="NZ_LN879430.1"/>
</dbReference>
<evidence type="ECO:0000259" key="2">
    <source>
        <dbReference type="Pfam" id="PF15534"/>
    </source>
</evidence>
<feature type="signal peptide" evidence="1">
    <location>
        <begin position="1"/>
        <end position="27"/>
    </location>
</feature>
<feature type="domain" description="Bacterial toxin 35" evidence="2">
    <location>
        <begin position="164"/>
        <end position="239"/>
    </location>
</feature>
<organism evidence="3 4">
    <name type="scientific">Herbinix luporum</name>
    <dbReference type="NCBI Taxonomy" id="1679721"/>
    <lineage>
        <taxon>Bacteria</taxon>
        <taxon>Bacillati</taxon>
        <taxon>Bacillota</taxon>
        <taxon>Clostridia</taxon>
        <taxon>Lachnospirales</taxon>
        <taxon>Lachnospiraceae</taxon>
        <taxon>Herbinix</taxon>
    </lineage>
</organism>
<sequence length="242" mass="27269">MKKLTRKIISFILMILMVSNISISAFASETELSSKNTSTNKCNIVITDDGVYINDVYYTQEQFVKLLNTAVEVDITEFKNDTIKNNRAIRSVGVQSATGVLIAGTWWIPVVGEVVITAAGVVIIGGTVIAAGTWLYNKVVDWFEARAEEKIIDKALKDLDGQPNKQRHIKDPKHDWDKIIKGTITWEKVRDIIEKVMKKGTESRYGSAYKRVLKVGKETVTVTFQKINDSIWKISDAWVNKK</sequence>
<reference evidence="4" key="1">
    <citation type="submission" date="2015-09" db="EMBL/GenBank/DDBJ databases">
        <authorList>
            <person name="Wibberg D."/>
        </authorList>
    </citation>
    <scope>NUCLEOTIDE SEQUENCE [LARGE SCALE GENOMIC DNA]</scope>
    <source>
        <strain evidence="4">SD1D</strain>
    </source>
</reference>
<evidence type="ECO:0000313" key="4">
    <source>
        <dbReference type="Proteomes" id="UP000196053"/>
    </source>
</evidence>
<dbReference type="OrthoDB" id="2051413at2"/>
<keyword evidence="4" id="KW-1185">Reference proteome</keyword>
<name>A0A0K8J6G5_9FIRM</name>
<gene>
    <name evidence="3" type="ORF">SD1D_1448</name>
</gene>
<dbReference type="KEGG" id="hsd:SD1D_1448"/>
<dbReference type="EMBL" id="LN879430">
    <property type="protein sequence ID" value="CUH92994.1"/>
    <property type="molecule type" value="Genomic_DNA"/>
</dbReference>
<dbReference type="Proteomes" id="UP000196053">
    <property type="component" value="Chromosome I"/>
</dbReference>
<accession>A0A0K8J6G5</accession>
<dbReference type="Pfam" id="PF15534">
    <property type="entry name" value="Ntox35"/>
    <property type="match status" value="1"/>
</dbReference>
<proteinExistence type="predicted"/>
<evidence type="ECO:0000256" key="1">
    <source>
        <dbReference type="SAM" id="SignalP"/>
    </source>
</evidence>
<dbReference type="AlphaFoldDB" id="A0A0K8J6G5"/>